<evidence type="ECO:0000313" key="1">
    <source>
        <dbReference type="EMBL" id="AGK96366.1"/>
    </source>
</evidence>
<name>R4K3S2_CLOPA</name>
<accession>R4K3S2</accession>
<keyword evidence="2" id="KW-1185">Reference proteome</keyword>
<gene>
    <name evidence="1" type="ORF">Clopa_1388</name>
</gene>
<evidence type="ECO:0000313" key="2">
    <source>
        <dbReference type="Proteomes" id="UP000013523"/>
    </source>
</evidence>
<organism evidence="1 2">
    <name type="scientific">Clostridium pasteurianum BC1</name>
    <dbReference type="NCBI Taxonomy" id="86416"/>
    <lineage>
        <taxon>Bacteria</taxon>
        <taxon>Bacillati</taxon>
        <taxon>Bacillota</taxon>
        <taxon>Clostridia</taxon>
        <taxon>Eubacteriales</taxon>
        <taxon>Clostridiaceae</taxon>
        <taxon>Clostridium</taxon>
    </lineage>
</organism>
<dbReference type="EMBL" id="CP003261">
    <property type="protein sequence ID" value="AGK96366.1"/>
    <property type="molecule type" value="Genomic_DNA"/>
</dbReference>
<reference evidence="1 2" key="1">
    <citation type="submission" date="2012-01" db="EMBL/GenBank/DDBJ databases">
        <title>Complete sequence of chromosome of Clostridium pasteurianum BC1.</title>
        <authorList>
            <consortium name="US DOE Joint Genome Institute"/>
            <person name="Lucas S."/>
            <person name="Han J."/>
            <person name="Lapidus A."/>
            <person name="Cheng J.-F."/>
            <person name="Goodwin L."/>
            <person name="Pitluck S."/>
            <person name="Peters L."/>
            <person name="Mikhailova N."/>
            <person name="Teshima H."/>
            <person name="Detter J.C."/>
            <person name="Han C."/>
            <person name="Tapia R."/>
            <person name="Land M."/>
            <person name="Hauser L."/>
            <person name="Kyrpides N."/>
            <person name="Ivanova N."/>
            <person name="Pagani I."/>
            <person name="Dunn J."/>
            <person name="Taghavi S."/>
            <person name="Francis A."/>
            <person name="van der Lelie D."/>
            <person name="Woyke T."/>
        </authorList>
    </citation>
    <scope>NUCLEOTIDE SEQUENCE [LARGE SCALE GENOMIC DNA]</scope>
    <source>
        <strain evidence="1 2">BC1</strain>
    </source>
</reference>
<dbReference type="Proteomes" id="UP000013523">
    <property type="component" value="Chromosome"/>
</dbReference>
<sequence length="133" mass="15698">MGRKSIFDTEKAIDLLTKGFKQKDIAIQLGIKESTLKMYLKRNHSDKLEKIRENRKKNIKNDSEFELEHSNLLSVDDLKELREEKNYGIDTNESIGDYAFLMWNRQSYKKGKGKKFIFDESRGVRTREVPTSY</sequence>
<dbReference type="RefSeq" id="WP_015614688.1">
    <property type="nucleotide sequence ID" value="NC_021182.1"/>
</dbReference>
<dbReference type="PATRIC" id="fig|86416.3.peg.1385"/>
<dbReference type="Gene3D" id="1.10.10.60">
    <property type="entry name" value="Homeodomain-like"/>
    <property type="match status" value="1"/>
</dbReference>
<dbReference type="OrthoDB" id="9784984at2"/>
<proteinExistence type="predicted"/>
<dbReference type="HOGENOM" id="CLU_1903042_0_0_9"/>
<dbReference type="KEGG" id="cpas:Clopa_1388"/>
<protein>
    <submittedName>
        <fullName evidence="1">Uncharacterized protein</fullName>
    </submittedName>
</protein>
<dbReference type="AlphaFoldDB" id="R4K3S2"/>